<keyword evidence="2" id="KW-1185">Reference proteome</keyword>
<dbReference type="SUPFAM" id="SSF48403">
    <property type="entry name" value="Ankyrin repeat"/>
    <property type="match status" value="1"/>
</dbReference>
<dbReference type="InterPro" id="IPR036770">
    <property type="entry name" value="Ankyrin_rpt-contain_sf"/>
</dbReference>
<evidence type="ECO:0000313" key="2">
    <source>
        <dbReference type="Proteomes" id="UP000054703"/>
    </source>
</evidence>
<protein>
    <submittedName>
        <fullName evidence="1">Ankyrin repeat protein</fullName>
    </submittedName>
</protein>
<gene>
    <name evidence="1" type="ORF">Lsan_0225</name>
</gene>
<dbReference type="PANTHER" id="PTHR46586:SF3">
    <property type="entry name" value="ANKYRIN REPEAT-CONTAINING PROTEIN"/>
    <property type="match status" value="1"/>
</dbReference>
<sequence>MNFFGYDDVKKHPLASMIPQEVWIEVFKGWISVSDFTIELMDTPNEQLKRKLCNRHVKRDETWMAIALSHPTMSNRELIEIGMYLRLDYSDLLDLAVMLGDSPKNLELLKMLSEQEPYSNTLFENYSLRIQRAALGGHIKTLTYLIDNIKLKASDKGEVIDLCSIISQRDYAAFRNAAGRGHLEILEYLEELAPHKIAEMIAAQYFHAMQSAAMYGHMNVLKYLDKKQPGKLQDKIYDSKFLLASWAASGGHLDVLKFFEEKITNDLFQRMIEANDFSAFKGAARFGKLDVLMYLKEKTSGPLKNRLEEQIYPAFVEAADKKQYEVMHYLLSHANTSTFARIEAHEEYGENCVWLFVMQKINAFRVRQQETEARSLDAVFDVASPDEARFLFYIARNLIRRNDAGCIDDLRFLLNIPSVKALAHTEVTPYQSNELLRLALSVGNQGAASLLLNIPAVRTLAEQNDYYRREQHGQLNLHALAADRESSMTALTQGEQQQLQAVTNRYQPLLKQAGAAQVMNDLRATLQAYYEAHPATITIQKNGHSHELILPMAWNDFTSLHLDPIQTAQAFKAYYQNKAHTAWRYLSKPNSWMHEHASYIYINDTRTERWSTFEEYQSLISLLYLAVIDKDTPCIDEYTLETRLEHFIDELAHIGRAHNWDQSRYNQNNKLEQYDDLEGDRPSCFSGVKRRLFQSVLGHPLLKLVTGEVIKAEINEFLVAHFKKAINSSNGGAIKEVWDKGIDGEALSEKDTKIIQNLNVSSEQQQDFKNYLSKKYGSSFATNLILINLVDKAFELTPTLTSHLFKHGGLMMEFFDKLQVSAVPVEHFAQNPNRLFATRASQAQNDETPLSELTPR</sequence>
<dbReference type="EMBL" id="LNYU01000005">
    <property type="protein sequence ID" value="KTD69777.1"/>
    <property type="molecule type" value="Genomic_DNA"/>
</dbReference>
<accession>A0A0W0ZL02</accession>
<dbReference type="InterPro" id="IPR052050">
    <property type="entry name" value="SecEffector_AnkRepeat"/>
</dbReference>
<comment type="caution">
    <text evidence="1">The sequence shown here is derived from an EMBL/GenBank/DDBJ whole genome shotgun (WGS) entry which is preliminary data.</text>
</comment>
<proteinExistence type="predicted"/>
<organism evidence="1 2">
    <name type="scientific">Legionella santicrucis</name>
    <dbReference type="NCBI Taxonomy" id="45074"/>
    <lineage>
        <taxon>Bacteria</taxon>
        <taxon>Pseudomonadati</taxon>
        <taxon>Pseudomonadota</taxon>
        <taxon>Gammaproteobacteria</taxon>
        <taxon>Legionellales</taxon>
        <taxon>Legionellaceae</taxon>
        <taxon>Legionella</taxon>
    </lineage>
</organism>
<dbReference type="AlphaFoldDB" id="A0A0W0ZL02"/>
<name>A0A0W0ZL02_9GAMM</name>
<dbReference type="PATRIC" id="fig|45074.5.peg.241"/>
<evidence type="ECO:0000313" key="1">
    <source>
        <dbReference type="EMBL" id="KTD69777.1"/>
    </source>
</evidence>
<dbReference type="PANTHER" id="PTHR46586">
    <property type="entry name" value="ANKYRIN REPEAT-CONTAINING PROTEIN"/>
    <property type="match status" value="1"/>
</dbReference>
<dbReference type="STRING" id="45074.Lsan_0225"/>
<dbReference type="RefSeq" id="WP_058512707.1">
    <property type="nucleotide sequence ID" value="NZ_CAAAIH010000018.1"/>
</dbReference>
<dbReference type="Gene3D" id="1.25.40.20">
    <property type="entry name" value="Ankyrin repeat-containing domain"/>
    <property type="match status" value="2"/>
</dbReference>
<dbReference type="SUPFAM" id="SSF140860">
    <property type="entry name" value="Pseudo ankyrin repeat-like"/>
    <property type="match status" value="1"/>
</dbReference>
<reference evidence="1 2" key="1">
    <citation type="submission" date="2015-11" db="EMBL/GenBank/DDBJ databases">
        <title>Genomic analysis of 38 Legionella species identifies large and diverse effector repertoires.</title>
        <authorList>
            <person name="Burstein D."/>
            <person name="Amaro F."/>
            <person name="Zusman T."/>
            <person name="Lifshitz Z."/>
            <person name="Cohen O."/>
            <person name="Gilbert J.A."/>
            <person name="Pupko T."/>
            <person name="Shuman H.A."/>
            <person name="Segal G."/>
        </authorList>
    </citation>
    <scope>NUCLEOTIDE SEQUENCE [LARGE SCALE GENOMIC DNA]</scope>
    <source>
        <strain evidence="1 2">SC-63-C7</strain>
    </source>
</reference>
<dbReference type="Proteomes" id="UP000054703">
    <property type="component" value="Unassembled WGS sequence"/>
</dbReference>